<name>A0ABP3YFN7_9BACT</name>
<keyword evidence="6" id="KW-1185">Reference proteome</keyword>
<dbReference type="Proteomes" id="UP001500469">
    <property type="component" value="Unassembled WGS sequence"/>
</dbReference>
<comment type="subcellular location">
    <subcellularLocation>
        <location evidence="1">Periplasm</location>
    </subcellularLocation>
</comment>
<dbReference type="PANTHER" id="PTHR30024">
    <property type="entry name" value="ALIPHATIC SULFONATES-BINDING PROTEIN-RELATED"/>
    <property type="match status" value="1"/>
</dbReference>
<protein>
    <submittedName>
        <fullName evidence="5">Substrate-binding domain-containing protein</fullName>
    </submittedName>
</protein>
<dbReference type="InterPro" id="IPR054364">
    <property type="entry name" value="Ca3427-like_PBP2"/>
</dbReference>
<comment type="similarity">
    <text evidence="2">Belongs to the bacterial solute-binding protein SsuA/TauA family.</text>
</comment>
<evidence type="ECO:0000259" key="4">
    <source>
        <dbReference type="Pfam" id="PF22384"/>
    </source>
</evidence>
<sequence>MSSVFYFYRKIEPMKTLRILGVPEHFNYPFRLLEQEQPFADRGVKIQWTDESRGSGQMNLALRNDETDISILLTESFLKDYEAGNPSKMIGFHVATPLTWGIHIGSKSTSNSLSDLGKKHFLVSRMGSGSHLMAMVLAKREGWNHRDLSYEIVGNMDGAKAAMDAGNEGLFLWEKYTTAPMVSNGTMMRIGEVPSPWPCFVMVASDKALEEFGALIFELRNKVYEISKALMNNPDRVDTLASYYSLDRNDVKKWLTQTTWSTEAKVSKSELEQAIETMKELGIINEKLSLENFLTSNSLTIGV</sequence>
<dbReference type="PANTHER" id="PTHR30024:SF47">
    <property type="entry name" value="TAURINE-BINDING PERIPLASMIC PROTEIN"/>
    <property type="match status" value="1"/>
</dbReference>
<organism evidence="5 6">
    <name type="scientific">Algoriphagus jejuensis</name>
    <dbReference type="NCBI Taxonomy" id="419934"/>
    <lineage>
        <taxon>Bacteria</taxon>
        <taxon>Pseudomonadati</taxon>
        <taxon>Bacteroidota</taxon>
        <taxon>Cytophagia</taxon>
        <taxon>Cytophagales</taxon>
        <taxon>Cyclobacteriaceae</taxon>
        <taxon>Algoriphagus</taxon>
    </lineage>
</organism>
<dbReference type="SUPFAM" id="SSF53850">
    <property type="entry name" value="Periplasmic binding protein-like II"/>
    <property type="match status" value="1"/>
</dbReference>
<evidence type="ECO:0000256" key="1">
    <source>
        <dbReference type="ARBA" id="ARBA00004418"/>
    </source>
</evidence>
<comment type="caution">
    <text evidence="5">The sequence shown here is derived from an EMBL/GenBank/DDBJ whole genome shotgun (WGS) entry which is preliminary data.</text>
</comment>
<evidence type="ECO:0000256" key="3">
    <source>
        <dbReference type="ARBA" id="ARBA00022729"/>
    </source>
</evidence>
<proteinExistence type="inferred from homology"/>
<keyword evidence="3" id="KW-0732">Signal</keyword>
<evidence type="ECO:0000313" key="6">
    <source>
        <dbReference type="Proteomes" id="UP001500469"/>
    </source>
</evidence>
<evidence type="ECO:0000256" key="2">
    <source>
        <dbReference type="ARBA" id="ARBA00010742"/>
    </source>
</evidence>
<feature type="domain" description="Ca3427-like PBP 2" evidence="4">
    <location>
        <begin position="100"/>
        <end position="193"/>
    </location>
</feature>
<dbReference type="Pfam" id="PF22384">
    <property type="entry name" value="PBP2_Ca3427_like"/>
    <property type="match status" value="1"/>
</dbReference>
<evidence type="ECO:0000313" key="5">
    <source>
        <dbReference type="EMBL" id="GAA0880226.1"/>
    </source>
</evidence>
<dbReference type="EMBL" id="BAAAFI010000041">
    <property type="protein sequence ID" value="GAA0880226.1"/>
    <property type="molecule type" value="Genomic_DNA"/>
</dbReference>
<accession>A0ABP3YFN7</accession>
<reference evidence="6" key="1">
    <citation type="journal article" date="2019" name="Int. J. Syst. Evol. Microbiol.">
        <title>The Global Catalogue of Microorganisms (GCM) 10K type strain sequencing project: providing services to taxonomists for standard genome sequencing and annotation.</title>
        <authorList>
            <consortium name="The Broad Institute Genomics Platform"/>
            <consortium name="The Broad Institute Genome Sequencing Center for Infectious Disease"/>
            <person name="Wu L."/>
            <person name="Ma J."/>
        </authorList>
    </citation>
    <scope>NUCLEOTIDE SEQUENCE [LARGE SCALE GENOMIC DNA]</scope>
    <source>
        <strain evidence="6">JCM 16112</strain>
    </source>
</reference>
<gene>
    <name evidence="5" type="ORF">GCM10009119_31960</name>
</gene>
<dbReference type="Gene3D" id="3.40.190.10">
    <property type="entry name" value="Periplasmic binding protein-like II"/>
    <property type="match status" value="2"/>
</dbReference>